<evidence type="ECO:0000313" key="8">
    <source>
        <dbReference type="Proteomes" id="UP000192578"/>
    </source>
</evidence>
<name>A0A1W0X349_HYPEX</name>
<dbReference type="Pfam" id="PF01094">
    <property type="entry name" value="ANF_receptor"/>
    <property type="match status" value="1"/>
</dbReference>
<proteinExistence type="predicted"/>
<dbReference type="InterPro" id="IPR028082">
    <property type="entry name" value="Peripla_BP_I"/>
</dbReference>
<keyword evidence="4 5" id="KW-0472">Membrane</keyword>
<dbReference type="Gene3D" id="3.40.50.2300">
    <property type="match status" value="1"/>
</dbReference>
<accession>A0A1W0X349</accession>
<dbReference type="OrthoDB" id="10065302at2759"/>
<gene>
    <name evidence="7" type="ORF">BV898_04062</name>
</gene>
<feature type="transmembrane region" description="Helical" evidence="5">
    <location>
        <begin position="484"/>
        <end position="506"/>
    </location>
</feature>
<dbReference type="EMBL" id="MTYJ01000020">
    <property type="protein sequence ID" value="OQV21848.1"/>
    <property type="molecule type" value="Genomic_DNA"/>
</dbReference>
<reference evidence="8" key="1">
    <citation type="submission" date="2017-01" db="EMBL/GenBank/DDBJ databases">
        <title>Comparative genomics of anhydrobiosis in the tardigrade Hypsibius dujardini.</title>
        <authorList>
            <person name="Yoshida Y."/>
            <person name="Koutsovoulos G."/>
            <person name="Laetsch D."/>
            <person name="Stevens L."/>
            <person name="Kumar S."/>
            <person name="Horikawa D."/>
            <person name="Ishino K."/>
            <person name="Komine S."/>
            <person name="Tomita M."/>
            <person name="Blaxter M."/>
            <person name="Arakawa K."/>
        </authorList>
    </citation>
    <scope>NUCLEOTIDE SEQUENCE [LARGE SCALE GENOMIC DNA]</scope>
    <source>
        <strain evidence="8">Z151</strain>
    </source>
</reference>
<feature type="domain" description="Receptor ligand binding region" evidence="6">
    <location>
        <begin position="124"/>
        <end position="426"/>
    </location>
</feature>
<evidence type="ECO:0000313" key="7">
    <source>
        <dbReference type="EMBL" id="OQV21848.1"/>
    </source>
</evidence>
<evidence type="ECO:0000256" key="4">
    <source>
        <dbReference type="ARBA" id="ARBA00023136"/>
    </source>
</evidence>
<dbReference type="InterPro" id="IPR001828">
    <property type="entry name" value="ANF_lig-bd_rcpt"/>
</dbReference>
<dbReference type="SUPFAM" id="SSF53822">
    <property type="entry name" value="Periplasmic binding protein-like I"/>
    <property type="match status" value="1"/>
</dbReference>
<dbReference type="CDD" id="cd06352">
    <property type="entry name" value="PBP1_NPR_GC-like"/>
    <property type="match status" value="1"/>
</dbReference>
<keyword evidence="3 5" id="KW-1133">Transmembrane helix</keyword>
<evidence type="ECO:0000256" key="5">
    <source>
        <dbReference type="SAM" id="Phobius"/>
    </source>
</evidence>
<organism evidence="7 8">
    <name type="scientific">Hypsibius exemplaris</name>
    <name type="common">Freshwater tardigrade</name>
    <dbReference type="NCBI Taxonomy" id="2072580"/>
    <lineage>
        <taxon>Eukaryota</taxon>
        <taxon>Metazoa</taxon>
        <taxon>Ecdysozoa</taxon>
        <taxon>Tardigrada</taxon>
        <taxon>Eutardigrada</taxon>
        <taxon>Parachela</taxon>
        <taxon>Hypsibioidea</taxon>
        <taxon>Hypsibiidae</taxon>
        <taxon>Hypsibius</taxon>
    </lineage>
</organism>
<evidence type="ECO:0000259" key="6">
    <source>
        <dbReference type="Pfam" id="PF01094"/>
    </source>
</evidence>
<dbReference type="GO" id="GO:0016020">
    <property type="term" value="C:membrane"/>
    <property type="evidence" value="ECO:0007669"/>
    <property type="project" value="UniProtKB-SubCell"/>
</dbReference>
<sequence>MPSSKMCIAQNVFTGVGGAGSFLGARSAILWAVLVLTGVSSSSRLSVEIVTLGYLYPNAGASLAYQGPALDYASEEMQRIYGGVLDVKHTNLVDVKILNCPTLMDNADVMLSKWYYGRRDLANVTALISTTCGEAVNINRLAANWNLLFISTAGVDPVIRIPSQSPTWVTTAHNSVSSYTKLYRNLLRYYGWATVFLVVDESSVPVYTSLADSLLHSVAGTSQTRLKPTVRKIKSKSDVDFINLLKDFRSVSRVLLFFGNAVILRKLLINAALSDLINGEFVYIGVEPFKFSLFGNLTWQSGDEYDEVARVAFRSLLILQPLNDTSLTADVIRNLAPTFLDRSRRDYNFSYNLNEMNGPGMTSSFAGVALLGQVLNETLGTSALPAAFHYADGQALKQAFINRTFSTAVGDLYIDQHGERAINLSVAYFDGNLSRTTYLVQLANSAEMTQIEEKIWSSGKGPPANEPACGFSGTKCVLAGSRNIAFGLCGAALAGLLLLAILYFALKRDIHSNPHCYLLSDTELVCAGDPTSMTTLEFNMDFFMRALDSPDLTIGS</sequence>
<feature type="transmembrane region" description="Helical" evidence="5">
    <location>
        <begin position="12"/>
        <end position="36"/>
    </location>
</feature>
<keyword evidence="2 5" id="KW-0812">Transmembrane</keyword>
<dbReference type="Proteomes" id="UP000192578">
    <property type="component" value="Unassembled WGS sequence"/>
</dbReference>
<comment type="caution">
    <text evidence="7">The sequence shown here is derived from an EMBL/GenBank/DDBJ whole genome shotgun (WGS) entry which is preliminary data.</text>
</comment>
<comment type="subcellular location">
    <subcellularLocation>
        <location evidence="1">Membrane</location>
    </subcellularLocation>
</comment>
<evidence type="ECO:0000256" key="1">
    <source>
        <dbReference type="ARBA" id="ARBA00004370"/>
    </source>
</evidence>
<protein>
    <recommendedName>
        <fullName evidence="6">Receptor ligand binding region domain-containing protein</fullName>
    </recommendedName>
</protein>
<evidence type="ECO:0000256" key="2">
    <source>
        <dbReference type="ARBA" id="ARBA00022692"/>
    </source>
</evidence>
<keyword evidence="8" id="KW-1185">Reference proteome</keyword>
<evidence type="ECO:0000256" key="3">
    <source>
        <dbReference type="ARBA" id="ARBA00022989"/>
    </source>
</evidence>
<dbReference type="AlphaFoldDB" id="A0A1W0X349"/>